<feature type="domain" description="Origin recognition complex subunit 3 N-terminal" evidence="7">
    <location>
        <begin position="23"/>
        <end position="345"/>
    </location>
</feature>
<dbReference type="GO" id="GO:0005656">
    <property type="term" value="C:nuclear pre-replicative complex"/>
    <property type="evidence" value="ECO:0007669"/>
    <property type="project" value="TreeGrafter"/>
</dbReference>
<feature type="compositionally biased region" description="Acidic residues" evidence="6">
    <location>
        <begin position="682"/>
        <end position="700"/>
    </location>
</feature>
<evidence type="ECO:0000256" key="6">
    <source>
        <dbReference type="SAM" id="MobiDB-lite"/>
    </source>
</evidence>
<comment type="caution">
    <text evidence="9">The sequence shown here is derived from an EMBL/GenBank/DDBJ whole genome shotgun (WGS) entry which is preliminary data.</text>
</comment>
<evidence type="ECO:0000256" key="2">
    <source>
        <dbReference type="ARBA" id="ARBA00010977"/>
    </source>
</evidence>
<dbReference type="AlphaFoldDB" id="A0A511KGM2"/>
<evidence type="ECO:0000259" key="8">
    <source>
        <dbReference type="Pfam" id="PF18137"/>
    </source>
</evidence>
<dbReference type="PANTHER" id="PTHR12748">
    <property type="entry name" value="ORIGIN RECOGNITION COMPLEX SUBUNIT 3"/>
    <property type="match status" value="1"/>
</dbReference>
<reference evidence="9 10" key="1">
    <citation type="submission" date="2019-07" db="EMBL/GenBank/DDBJ databases">
        <title>Rhodotorula toruloides NBRC10032 genome sequencing.</title>
        <authorList>
            <person name="Shida Y."/>
            <person name="Takaku H."/>
            <person name="Ogasawara W."/>
            <person name="Mori K."/>
        </authorList>
    </citation>
    <scope>NUCLEOTIDE SEQUENCE [LARGE SCALE GENOMIC DNA]</scope>
    <source>
        <strain evidence="9 10">NBRC10032</strain>
    </source>
</reference>
<protein>
    <submittedName>
        <fullName evidence="9">Origin recognition complex subunit 3</fullName>
    </submittedName>
</protein>
<dbReference type="CDD" id="cd20704">
    <property type="entry name" value="Orc3"/>
    <property type="match status" value="1"/>
</dbReference>
<keyword evidence="5" id="KW-0539">Nucleus</keyword>
<dbReference type="OrthoDB" id="10265211at2759"/>
<dbReference type="InterPro" id="IPR040855">
    <property type="entry name" value="ORC_WH_C"/>
</dbReference>
<evidence type="ECO:0000313" key="9">
    <source>
        <dbReference type="EMBL" id="GEM09518.1"/>
    </source>
</evidence>
<accession>A0A511KGM2</accession>
<dbReference type="Proteomes" id="UP000321518">
    <property type="component" value="Unassembled WGS sequence"/>
</dbReference>
<dbReference type="PANTHER" id="PTHR12748:SF0">
    <property type="entry name" value="ORIGIN RECOGNITION COMPLEX SUBUNIT 3"/>
    <property type="match status" value="1"/>
</dbReference>
<evidence type="ECO:0000259" key="7">
    <source>
        <dbReference type="Pfam" id="PF07034"/>
    </source>
</evidence>
<feature type="region of interest" description="Disordered" evidence="6">
    <location>
        <begin position="650"/>
        <end position="707"/>
    </location>
</feature>
<feature type="compositionally biased region" description="Acidic residues" evidence="6">
    <location>
        <begin position="650"/>
        <end position="659"/>
    </location>
</feature>
<proteinExistence type="inferred from homology"/>
<dbReference type="Pfam" id="PF07034">
    <property type="entry name" value="ORC3_N"/>
    <property type="match status" value="1"/>
</dbReference>
<dbReference type="Pfam" id="PF18137">
    <property type="entry name" value="WHD_ORC"/>
    <property type="match status" value="1"/>
</dbReference>
<keyword evidence="4" id="KW-0238">DNA-binding</keyword>
<dbReference type="InterPro" id="IPR045667">
    <property type="entry name" value="ORC3_N"/>
</dbReference>
<name>A0A511KGM2_RHOTO</name>
<gene>
    <name evidence="9" type="ORF">Rt10032_c08g3535</name>
</gene>
<evidence type="ECO:0000256" key="4">
    <source>
        <dbReference type="ARBA" id="ARBA00023125"/>
    </source>
</evidence>
<dbReference type="GO" id="GO:0003688">
    <property type="term" value="F:DNA replication origin binding"/>
    <property type="evidence" value="ECO:0007669"/>
    <property type="project" value="TreeGrafter"/>
</dbReference>
<evidence type="ECO:0000256" key="1">
    <source>
        <dbReference type="ARBA" id="ARBA00004123"/>
    </source>
</evidence>
<evidence type="ECO:0000256" key="3">
    <source>
        <dbReference type="ARBA" id="ARBA00022705"/>
    </source>
</evidence>
<dbReference type="GO" id="GO:0031261">
    <property type="term" value="C:DNA replication preinitiation complex"/>
    <property type="evidence" value="ECO:0007669"/>
    <property type="project" value="TreeGrafter"/>
</dbReference>
<comment type="similarity">
    <text evidence="2">Belongs to the ORC3 family.</text>
</comment>
<sequence length="738" mass="80572">MSADDTLWTDPIASSRAAFTLPYKADDARNETEADFADDAAVETYQRAWNECHGRIQATLSSLHDASLDQIVAFVRAPKDGGDSLYIALSGRALLRTGLIVGASPGSSSLLYASLVRQLTWPSSANQPAQRSSSLVSRLASRDCSNIKNALRSLIGGFIGSDIEIEADDEGDEEDQHAGGPATLKSALFVPEDMLNLQAWYEHRFGKKDSDNAPTLVILLEDLEAMDGKVLTQMIDTLSHYVDSLPLVFLVGIATTVDALYSLLSRKTANKLEASNFFVDPGVSVFNALVRGVFVDSQPPLSLAPKLYTEMWRTFEDLHHSVDATISFIQVVYMNHLISQPFASFTRPASMTPPSASLDALRALPSVVSTPDLASVILNPSASSADILSEVETCRRAVSLWHAERSAAFEALLATMDFWEKRKPLETMLAMVLGEGGEKGLAKMVDDLCSFVLQASPSKLPLFLSFLLDRLSAFLAFPPSLSTDLSDFISAQQGALEPILDAPRPPGRSTLFNSNIAGGLALPGMGVGESAASDLDKQFSKVAKETAEGLKSRLKRALRPCTDLLLHEVWFANDTTVMKRFHPTPLPSLFRTLSRLDPFSDPSYQPEPSEPPPIMHDLAIAYRTYAETHPSGRLANLGEWWGGFELQAADEPEQSDEAGEGAANGSKGKQARERKRRRNGEEGDDADEDDDRSESEDEDEGPARRKQARFLRAIGDLAHLGFIHPTTYKPEHVLKSVY</sequence>
<dbReference type="EMBL" id="BJWK01000008">
    <property type="protein sequence ID" value="GEM09518.1"/>
    <property type="molecule type" value="Genomic_DNA"/>
</dbReference>
<feature type="domain" description="Origin recognition complex subunit 3 winged helix C-terminal" evidence="8">
    <location>
        <begin position="609"/>
        <end position="738"/>
    </location>
</feature>
<evidence type="ECO:0000256" key="5">
    <source>
        <dbReference type="ARBA" id="ARBA00023242"/>
    </source>
</evidence>
<evidence type="ECO:0000313" key="10">
    <source>
        <dbReference type="Proteomes" id="UP000321518"/>
    </source>
</evidence>
<keyword evidence="3" id="KW-0235">DNA replication</keyword>
<comment type="subcellular location">
    <subcellularLocation>
        <location evidence="1">Nucleus</location>
    </subcellularLocation>
</comment>
<dbReference type="GO" id="GO:0005664">
    <property type="term" value="C:nuclear origin of replication recognition complex"/>
    <property type="evidence" value="ECO:0007669"/>
    <property type="project" value="InterPro"/>
</dbReference>
<organism evidence="9 10">
    <name type="scientific">Rhodotorula toruloides</name>
    <name type="common">Yeast</name>
    <name type="synonym">Rhodosporidium toruloides</name>
    <dbReference type="NCBI Taxonomy" id="5286"/>
    <lineage>
        <taxon>Eukaryota</taxon>
        <taxon>Fungi</taxon>
        <taxon>Dikarya</taxon>
        <taxon>Basidiomycota</taxon>
        <taxon>Pucciniomycotina</taxon>
        <taxon>Microbotryomycetes</taxon>
        <taxon>Sporidiobolales</taxon>
        <taxon>Sporidiobolaceae</taxon>
        <taxon>Rhodotorula</taxon>
    </lineage>
</organism>
<dbReference type="GO" id="GO:0006270">
    <property type="term" value="P:DNA replication initiation"/>
    <property type="evidence" value="ECO:0007669"/>
    <property type="project" value="TreeGrafter"/>
</dbReference>
<dbReference type="InterPro" id="IPR020795">
    <property type="entry name" value="ORC3"/>
</dbReference>